<protein>
    <recommendedName>
        <fullName evidence="5">Secreted protein</fullName>
    </recommendedName>
</protein>
<evidence type="ECO:0000313" key="4">
    <source>
        <dbReference type="Proteomes" id="UP000758603"/>
    </source>
</evidence>
<sequence>MPLRRLLYIYITFQGLSAASTCPFSILENPFKIDSSSIPPQARQSLLPKEHREVSRPPPATRPMHPPSRGLYCGRIGNH</sequence>
<keyword evidence="2" id="KW-0732">Signal</keyword>
<dbReference type="GeneID" id="70131873"/>
<feature type="chain" id="PRO_5040455748" description="Secreted protein" evidence="2">
    <location>
        <begin position="19"/>
        <end position="79"/>
    </location>
</feature>
<proteinExistence type="predicted"/>
<evidence type="ECO:0008006" key="5">
    <source>
        <dbReference type="Google" id="ProtNLM"/>
    </source>
</evidence>
<feature type="region of interest" description="Disordered" evidence="1">
    <location>
        <begin position="35"/>
        <end position="79"/>
    </location>
</feature>
<name>A0A9P8UIN8_9PEZI</name>
<organism evidence="3 4">
    <name type="scientific">Truncatella angustata</name>
    <dbReference type="NCBI Taxonomy" id="152316"/>
    <lineage>
        <taxon>Eukaryota</taxon>
        <taxon>Fungi</taxon>
        <taxon>Dikarya</taxon>
        <taxon>Ascomycota</taxon>
        <taxon>Pezizomycotina</taxon>
        <taxon>Sordariomycetes</taxon>
        <taxon>Xylariomycetidae</taxon>
        <taxon>Amphisphaeriales</taxon>
        <taxon>Sporocadaceae</taxon>
        <taxon>Truncatella</taxon>
    </lineage>
</organism>
<accession>A0A9P8UIN8</accession>
<dbReference type="AlphaFoldDB" id="A0A9P8UIN8"/>
<gene>
    <name evidence="3" type="ORF">BKA67DRAFT_567510</name>
</gene>
<dbReference type="RefSeq" id="XP_045957052.1">
    <property type="nucleotide sequence ID" value="XM_046102981.1"/>
</dbReference>
<dbReference type="EMBL" id="JAGPXC010000005">
    <property type="protein sequence ID" value="KAH6652775.1"/>
    <property type="molecule type" value="Genomic_DNA"/>
</dbReference>
<reference evidence="3" key="1">
    <citation type="journal article" date="2021" name="Nat. Commun.">
        <title>Genetic determinants of endophytism in the Arabidopsis root mycobiome.</title>
        <authorList>
            <person name="Mesny F."/>
            <person name="Miyauchi S."/>
            <person name="Thiergart T."/>
            <person name="Pickel B."/>
            <person name="Atanasova L."/>
            <person name="Karlsson M."/>
            <person name="Huettel B."/>
            <person name="Barry K.W."/>
            <person name="Haridas S."/>
            <person name="Chen C."/>
            <person name="Bauer D."/>
            <person name="Andreopoulos W."/>
            <person name="Pangilinan J."/>
            <person name="LaButti K."/>
            <person name="Riley R."/>
            <person name="Lipzen A."/>
            <person name="Clum A."/>
            <person name="Drula E."/>
            <person name="Henrissat B."/>
            <person name="Kohler A."/>
            <person name="Grigoriev I.V."/>
            <person name="Martin F.M."/>
            <person name="Hacquard S."/>
        </authorList>
    </citation>
    <scope>NUCLEOTIDE SEQUENCE</scope>
    <source>
        <strain evidence="3">MPI-SDFR-AT-0073</strain>
    </source>
</reference>
<feature type="compositionally biased region" description="Pro residues" evidence="1">
    <location>
        <begin position="56"/>
        <end position="66"/>
    </location>
</feature>
<keyword evidence="4" id="KW-1185">Reference proteome</keyword>
<evidence type="ECO:0000256" key="1">
    <source>
        <dbReference type="SAM" id="MobiDB-lite"/>
    </source>
</evidence>
<evidence type="ECO:0000256" key="2">
    <source>
        <dbReference type="SAM" id="SignalP"/>
    </source>
</evidence>
<feature type="compositionally biased region" description="Polar residues" evidence="1">
    <location>
        <begin position="35"/>
        <end position="44"/>
    </location>
</feature>
<evidence type="ECO:0000313" key="3">
    <source>
        <dbReference type="EMBL" id="KAH6652775.1"/>
    </source>
</evidence>
<feature type="signal peptide" evidence="2">
    <location>
        <begin position="1"/>
        <end position="18"/>
    </location>
</feature>
<comment type="caution">
    <text evidence="3">The sequence shown here is derived from an EMBL/GenBank/DDBJ whole genome shotgun (WGS) entry which is preliminary data.</text>
</comment>
<dbReference type="Proteomes" id="UP000758603">
    <property type="component" value="Unassembled WGS sequence"/>
</dbReference>